<proteinExistence type="predicted"/>
<evidence type="ECO:0000259" key="1">
    <source>
        <dbReference type="Pfam" id="PF12695"/>
    </source>
</evidence>
<dbReference type="PATRIC" id="fig|1423718.3.peg.1510"/>
<accession>A0A0R2AHR8</accession>
<evidence type="ECO:0000313" key="2">
    <source>
        <dbReference type="EMBL" id="KRM65220.1"/>
    </source>
</evidence>
<dbReference type="SUPFAM" id="SSF53474">
    <property type="entry name" value="alpha/beta-Hydrolases"/>
    <property type="match status" value="1"/>
</dbReference>
<organism evidence="2 3">
    <name type="scientific">Ligilactobacillus agilis DSM 20509</name>
    <dbReference type="NCBI Taxonomy" id="1423718"/>
    <lineage>
        <taxon>Bacteria</taxon>
        <taxon>Bacillati</taxon>
        <taxon>Bacillota</taxon>
        <taxon>Bacilli</taxon>
        <taxon>Lactobacillales</taxon>
        <taxon>Lactobacillaceae</taxon>
        <taxon>Ligilactobacillus</taxon>
    </lineage>
</organism>
<evidence type="ECO:0000313" key="3">
    <source>
        <dbReference type="Proteomes" id="UP000051008"/>
    </source>
</evidence>
<dbReference type="Proteomes" id="UP000051008">
    <property type="component" value="Unassembled WGS sequence"/>
</dbReference>
<keyword evidence="3" id="KW-1185">Reference proteome</keyword>
<name>A0A0R2AHR8_9LACO</name>
<protein>
    <recommendedName>
        <fullName evidence="1">Alpha/beta hydrolase fold-5 domain-containing protein</fullName>
    </recommendedName>
</protein>
<sequence length="241" mass="26064">MTPTPKRKRYLWGCLLTLAVLIGLAGIILHVKTYQPTASANQASQAATVSKNVTTFKAKNSKLTVVFYPGGLVEPASYSNWASQLAQAGYTVKIVHFPLNLAVLAPNQAKKVVGPHEQYVIGGHSLGGAMAARYAATADKKNLKGVFLLAAYADQKGRLDHSKLPVLSVTASRDGVLNWSHYEANKKYLPRDTTFMTISGGNHGGFGSYGHQQGDKAAHISNATQQQQVAHLLIKWLKRIN</sequence>
<dbReference type="GO" id="GO:0016787">
    <property type="term" value="F:hydrolase activity"/>
    <property type="evidence" value="ECO:0007669"/>
    <property type="project" value="InterPro"/>
</dbReference>
<dbReference type="EMBL" id="AYYP01000018">
    <property type="protein sequence ID" value="KRM65220.1"/>
    <property type="molecule type" value="Genomic_DNA"/>
</dbReference>
<dbReference type="Gene3D" id="3.40.50.1820">
    <property type="entry name" value="alpha/beta hydrolase"/>
    <property type="match status" value="1"/>
</dbReference>
<reference evidence="2 3" key="1">
    <citation type="journal article" date="2015" name="Genome Announc.">
        <title>Expanding the biotechnology potential of lactobacilli through comparative genomics of 213 strains and associated genera.</title>
        <authorList>
            <person name="Sun Z."/>
            <person name="Harris H.M."/>
            <person name="McCann A."/>
            <person name="Guo C."/>
            <person name="Argimon S."/>
            <person name="Zhang W."/>
            <person name="Yang X."/>
            <person name="Jeffery I.B."/>
            <person name="Cooney J.C."/>
            <person name="Kagawa T.F."/>
            <person name="Liu W."/>
            <person name="Song Y."/>
            <person name="Salvetti E."/>
            <person name="Wrobel A."/>
            <person name="Rasinkangas P."/>
            <person name="Parkhill J."/>
            <person name="Rea M.C."/>
            <person name="O'Sullivan O."/>
            <person name="Ritari J."/>
            <person name="Douillard F.P."/>
            <person name="Paul Ross R."/>
            <person name="Yang R."/>
            <person name="Briner A.E."/>
            <person name="Felis G.E."/>
            <person name="de Vos W.M."/>
            <person name="Barrangou R."/>
            <person name="Klaenhammer T.R."/>
            <person name="Caufield P.W."/>
            <person name="Cui Y."/>
            <person name="Zhang H."/>
            <person name="O'Toole P.W."/>
        </authorList>
    </citation>
    <scope>NUCLEOTIDE SEQUENCE [LARGE SCALE GENOMIC DNA]</scope>
    <source>
        <strain evidence="2 3">DSM 20509</strain>
    </source>
</reference>
<dbReference type="RefSeq" id="WP_420890256.1">
    <property type="nucleotide sequence ID" value="NZ_AYYP01000018.1"/>
</dbReference>
<dbReference type="AlphaFoldDB" id="A0A0R2AHR8"/>
<dbReference type="InterPro" id="IPR029059">
    <property type="entry name" value="AB_hydrolase_5"/>
</dbReference>
<dbReference type="InterPro" id="IPR029058">
    <property type="entry name" value="AB_hydrolase_fold"/>
</dbReference>
<gene>
    <name evidence="2" type="ORF">FC14_GL001446</name>
</gene>
<comment type="caution">
    <text evidence="2">The sequence shown here is derived from an EMBL/GenBank/DDBJ whole genome shotgun (WGS) entry which is preliminary data.</text>
</comment>
<feature type="domain" description="Alpha/beta hydrolase fold-5" evidence="1">
    <location>
        <begin position="65"/>
        <end position="226"/>
    </location>
</feature>
<dbReference type="Pfam" id="PF12695">
    <property type="entry name" value="Abhydrolase_5"/>
    <property type="match status" value="1"/>
</dbReference>